<dbReference type="eggNOG" id="COG1316">
    <property type="taxonomic scope" value="Bacteria"/>
</dbReference>
<proteinExistence type="inferred from homology"/>
<evidence type="ECO:0000313" key="5">
    <source>
        <dbReference type="EMBL" id="EIE97974.1"/>
    </source>
</evidence>
<gene>
    <name evidence="5" type="ORF">SacglDRAFT_01039</name>
</gene>
<comment type="similarity">
    <text evidence="1">Belongs to the LytR/CpsA/Psr (LCP) family.</text>
</comment>
<dbReference type="OrthoDB" id="9782542at2"/>
<name>I1CZ50_9PSEU</name>
<reference evidence="5 6" key="1">
    <citation type="submission" date="2011-09" db="EMBL/GenBank/DDBJ databases">
        <authorList>
            <consortium name="US DOE Joint Genome Institute (JGI-PGF)"/>
            <person name="Lucas S."/>
            <person name="Han J."/>
            <person name="Lapidus A."/>
            <person name="Cheng J.-F."/>
            <person name="Goodwin L."/>
            <person name="Pitluck S."/>
            <person name="Peters L."/>
            <person name="Land M.L."/>
            <person name="Hauser L."/>
            <person name="Brambilla E."/>
            <person name="Klenk H.-P."/>
            <person name="Woyke T.J."/>
        </authorList>
    </citation>
    <scope>NUCLEOTIDE SEQUENCE [LARGE SCALE GENOMIC DNA]</scope>
    <source>
        <strain evidence="5 6">K62</strain>
    </source>
</reference>
<feature type="domain" description="Cell envelope-related transcriptional attenuator" evidence="4">
    <location>
        <begin position="100"/>
        <end position="256"/>
    </location>
</feature>
<evidence type="ECO:0000256" key="3">
    <source>
        <dbReference type="SAM" id="Phobius"/>
    </source>
</evidence>
<evidence type="ECO:0000256" key="1">
    <source>
        <dbReference type="ARBA" id="ARBA00006068"/>
    </source>
</evidence>
<accession>I1CZ50</accession>
<dbReference type="Proteomes" id="UP000005087">
    <property type="component" value="Chromosome"/>
</dbReference>
<feature type="compositionally biased region" description="Basic and acidic residues" evidence="2">
    <location>
        <begin position="336"/>
        <end position="349"/>
    </location>
</feature>
<sequence length="355" mass="37152">MTDDRTESLIREALAHEANRAVDSAPLRAQLLRRAGRPAFKRVPAALTAAAVAAVAIAAVVVTPQLLGGDPVEQPAAPAAAQSIDNSTLVIAGMDDDGWADAVLLARVRSDGASVVSLPRDTLVEVPGHGQARLSEAYQLGREAALDEGRGDEEADHRGATTLVDTIEELTGTTADHYLLVDTSVVGPVTTAVGGVEVCVNETQHDPFSGADLEAGKQTLSGDQALAFLRQRRGLPEGDLDRVVRLQAFAESLFASVGDARVSLPEIAETLDGHVLTDPKLDVLALAEQFSTWKRPTFATATIPIDDPTAMVPELGAVIGVDEAEVREFVGSFLDGHSDGGDSGEHGPGEPRCVN</sequence>
<keyword evidence="3" id="KW-1133">Transmembrane helix</keyword>
<feature type="region of interest" description="Disordered" evidence="2">
    <location>
        <begin position="334"/>
        <end position="355"/>
    </location>
</feature>
<keyword evidence="3" id="KW-0472">Membrane</keyword>
<dbReference type="EMBL" id="CM001484">
    <property type="protein sequence ID" value="EIE97974.1"/>
    <property type="molecule type" value="Genomic_DNA"/>
</dbReference>
<feature type="transmembrane region" description="Helical" evidence="3">
    <location>
        <begin position="43"/>
        <end position="62"/>
    </location>
</feature>
<evidence type="ECO:0000256" key="2">
    <source>
        <dbReference type="SAM" id="MobiDB-lite"/>
    </source>
</evidence>
<dbReference type="Pfam" id="PF03816">
    <property type="entry name" value="LytR_cpsA_psr"/>
    <property type="match status" value="1"/>
</dbReference>
<protein>
    <submittedName>
        <fullName evidence="5">Cell envelope-related function transcriptional attenuator common domain</fullName>
    </submittedName>
</protein>
<dbReference type="InterPro" id="IPR004474">
    <property type="entry name" value="LytR_CpsA_psr"/>
</dbReference>
<dbReference type="HOGENOM" id="CLU_016455_4_0_11"/>
<dbReference type="NCBIfam" id="TIGR00350">
    <property type="entry name" value="lytR_cpsA_psr"/>
    <property type="match status" value="1"/>
</dbReference>
<dbReference type="Gene3D" id="3.40.630.190">
    <property type="entry name" value="LCP protein"/>
    <property type="match status" value="1"/>
</dbReference>
<dbReference type="STRING" id="928724.SacglDRAFT_01039"/>
<keyword evidence="6" id="KW-1185">Reference proteome</keyword>
<evidence type="ECO:0000313" key="6">
    <source>
        <dbReference type="Proteomes" id="UP000005087"/>
    </source>
</evidence>
<dbReference type="RefSeq" id="WP_005462262.1">
    <property type="nucleotide sequence ID" value="NZ_CM001484.1"/>
</dbReference>
<dbReference type="AlphaFoldDB" id="I1CZ50"/>
<dbReference type="PANTHER" id="PTHR33392">
    <property type="entry name" value="POLYISOPRENYL-TEICHOIC ACID--PEPTIDOGLYCAN TEICHOIC ACID TRANSFERASE TAGU"/>
    <property type="match status" value="1"/>
</dbReference>
<reference evidence="6" key="2">
    <citation type="submission" date="2012-01" db="EMBL/GenBank/DDBJ databases">
        <title>Noncontiguous Finished sequence of chromosome of Saccharomonospora glauca K62.</title>
        <authorList>
            <consortium name="US DOE Joint Genome Institute"/>
            <person name="Lucas S."/>
            <person name="Han J."/>
            <person name="Lapidus A."/>
            <person name="Cheng J.-F."/>
            <person name="Goodwin L."/>
            <person name="Pitluck S."/>
            <person name="Peters L."/>
            <person name="Mikhailova N."/>
            <person name="Held B."/>
            <person name="Detter J.C."/>
            <person name="Han C."/>
            <person name="Tapia R."/>
            <person name="Land M."/>
            <person name="Hauser L."/>
            <person name="Kyrpides N."/>
            <person name="Ivanova N."/>
            <person name="Pagani I."/>
            <person name="Brambilla E.-M."/>
            <person name="Klenk H.-P."/>
            <person name="Woyke T."/>
        </authorList>
    </citation>
    <scope>NUCLEOTIDE SEQUENCE [LARGE SCALE GENOMIC DNA]</scope>
    <source>
        <strain evidence="6">K62</strain>
    </source>
</reference>
<organism evidence="5 6">
    <name type="scientific">Saccharomonospora glauca K62</name>
    <dbReference type="NCBI Taxonomy" id="928724"/>
    <lineage>
        <taxon>Bacteria</taxon>
        <taxon>Bacillati</taxon>
        <taxon>Actinomycetota</taxon>
        <taxon>Actinomycetes</taxon>
        <taxon>Pseudonocardiales</taxon>
        <taxon>Pseudonocardiaceae</taxon>
        <taxon>Saccharomonospora</taxon>
    </lineage>
</organism>
<keyword evidence="3" id="KW-0812">Transmembrane</keyword>
<evidence type="ECO:0000259" key="4">
    <source>
        <dbReference type="Pfam" id="PF03816"/>
    </source>
</evidence>
<dbReference type="InterPro" id="IPR050922">
    <property type="entry name" value="LytR/CpsA/Psr_CW_biosynth"/>
</dbReference>
<dbReference type="PANTHER" id="PTHR33392:SF6">
    <property type="entry name" value="POLYISOPRENYL-TEICHOIC ACID--PEPTIDOGLYCAN TEICHOIC ACID TRANSFERASE TAGU"/>
    <property type="match status" value="1"/>
</dbReference>